<dbReference type="CDD" id="cd02440">
    <property type="entry name" value="AdoMet_MTases"/>
    <property type="match status" value="1"/>
</dbReference>
<keyword evidence="2" id="KW-1185">Reference proteome</keyword>
<dbReference type="PANTHER" id="PTHR43591:SF10">
    <property type="entry name" value="ABC TRANSMEMBRANE TYPE-1 DOMAIN-CONTAINING PROTEIN-RELATED"/>
    <property type="match status" value="1"/>
</dbReference>
<evidence type="ECO:0000313" key="2">
    <source>
        <dbReference type="Proteomes" id="UP000184188"/>
    </source>
</evidence>
<dbReference type="STRING" id="1073090.A0A1L9SVN2"/>
<gene>
    <name evidence="1" type="ORF">ASPZODRAFT_2106358</name>
</gene>
<dbReference type="VEuPathDB" id="FungiDB:ASPZODRAFT_2106358"/>
<dbReference type="AlphaFoldDB" id="A0A1L9SVN2"/>
<dbReference type="OrthoDB" id="2013972at2759"/>
<reference evidence="2" key="1">
    <citation type="journal article" date="2017" name="Genome Biol.">
        <title>Comparative genomics reveals high biological diversity and specific adaptations in the industrially and medically important fungal genus Aspergillus.</title>
        <authorList>
            <person name="de Vries R.P."/>
            <person name="Riley R."/>
            <person name="Wiebenga A."/>
            <person name="Aguilar-Osorio G."/>
            <person name="Amillis S."/>
            <person name="Uchima C.A."/>
            <person name="Anderluh G."/>
            <person name="Asadollahi M."/>
            <person name="Askin M."/>
            <person name="Barry K."/>
            <person name="Battaglia E."/>
            <person name="Bayram O."/>
            <person name="Benocci T."/>
            <person name="Braus-Stromeyer S.A."/>
            <person name="Caldana C."/>
            <person name="Canovas D."/>
            <person name="Cerqueira G.C."/>
            <person name="Chen F."/>
            <person name="Chen W."/>
            <person name="Choi C."/>
            <person name="Clum A."/>
            <person name="Dos Santos R.A."/>
            <person name="Damasio A.R."/>
            <person name="Diallinas G."/>
            <person name="Emri T."/>
            <person name="Fekete E."/>
            <person name="Flipphi M."/>
            <person name="Freyberg S."/>
            <person name="Gallo A."/>
            <person name="Gournas C."/>
            <person name="Habgood R."/>
            <person name="Hainaut M."/>
            <person name="Harispe M.L."/>
            <person name="Henrissat B."/>
            <person name="Hilden K.S."/>
            <person name="Hope R."/>
            <person name="Hossain A."/>
            <person name="Karabika E."/>
            <person name="Karaffa L."/>
            <person name="Karanyi Z."/>
            <person name="Krasevec N."/>
            <person name="Kuo A."/>
            <person name="Kusch H."/>
            <person name="LaButti K."/>
            <person name="Lagendijk E.L."/>
            <person name="Lapidus A."/>
            <person name="Levasseur A."/>
            <person name="Lindquist E."/>
            <person name="Lipzen A."/>
            <person name="Logrieco A.F."/>
            <person name="MacCabe A."/>
            <person name="Maekelae M.R."/>
            <person name="Malavazi I."/>
            <person name="Melin P."/>
            <person name="Meyer V."/>
            <person name="Mielnichuk N."/>
            <person name="Miskei M."/>
            <person name="Molnar A.P."/>
            <person name="Mule G."/>
            <person name="Ngan C.Y."/>
            <person name="Orejas M."/>
            <person name="Orosz E."/>
            <person name="Ouedraogo J.P."/>
            <person name="Overkamp K.M."/>
            <person name="Park H.-S."/>
            <person name="Perrone G."/>
            <person name="Piumi F."/>
            <person name="Punt P.J."/>
            <person name="Ram A.F."/>
            <person name="Ramon A."/>
            <person name="Rauscher S."/>
            <person name="Record E."/>
            <person name="Riano-Pachon D.M."/>
            <person name="Robert V."/>
            <person name="Roehrig J."/>
            <person name="Ruller R."/>
            <person name="Salamov A."/>
            <person name="Salih N.S."/>
            <person name="Samson R.A."/>
            <person name="Sandor E."/>
            <person name="Sanguinetti M."/>
            <person name="Schuetze T."/>
            <person name="Sepcic K."/>
            <person name="Shelest E."/>
            <person name="Sherlock G."/>
            <person name="Sophianopoulou V."/>
            <person name="Squina F.M."/>
            <person name="Sun H."/>
            <person name="Susca A."/>
            <person name="Todd R.B."/>
            <person name="Tsang A."/>
            <person name="Unkles S.E."/>
            <person name="van de Wiele N."/>
            <person name="van Rossen-Uffink D."/>
            <person name="Oliveira J.V."/>
            <person name="Vesth T.C."/>
            <person name="Visser J."/>
            <person name="Yu J.-H."/>
            <person name="Zhou M."/>
            <person name="Andersen M.R."/>
            <person name="Archer D.B."/>
            <person name="Baker S.E."/>
            <person name="Benoit I."/>
            <person name="Brakhage A.A."/>
            <person name="Braus G.H."/>
            <person name="Fischer R."/>
            <person name="Frisvad J.C."/>
            <person name="Goldman G.H."/>
            <person name="Houbraken J."/>
            <person name="Oakley B."/>
            <person name="Pocsi I."/>
            <person name="Scazzocchio C."/>
            <person name="Seiboth B."/>
            <person name="vanKuyk P.A."/>
            <person name="Wortman J."/>
            <person name="Dyer P.S."/>
            <person name="Grigoriev I.V."/>
        </authorList>
    </citation>
    <scope>NUCLEOTIDE SEQUENCE [LARGE SCALE GENOMIC DNA]</scope>
    <source>
        <strain evidence="2">CBS 506.65</strain>
    </source>
</reference>
<name>A0A1L9SVN2_9EURO</name>
<dbReference type="GO" id="GO:0008168">
    <property type="term" value="F:methyltransferase activity"/>
    <property type="evidence" value="ECO:0007669"/>
    <property type="project" value="TreeGrafter"/>
</dbReference>
<evidence type="ECO:0000313" key="1">
    <source>
        <dbReference type="EMBL" id="OJJ51171.1"/>
    </source>
</evidence>
<dbReference type="RefSeq" id="XP_022585681.1">
    <property type="nucleotide sequence ID" value="XM_022727709.1"/>
</dbReference>
<proteinExistence type="predicted"/>
<dbReference type="Proteomes" id="UP000184188">
    <property type="component" value="Unassembled WGS sequence"/>
</dbReference>
<accession>A0A1L9SVN2</accession>
<dbReference type="EMBL" id="KV878336">
    <property type="protein sequence ID" value="OJJ51171.1"/>
    <property type="molecule type" value="Genomic_DNA"/>
</dbReference>
<evidence type="ECO:0008006" key="3">
    <source>
        <dbReference type="Google" id="ProtNLM"/>
    </source>
</evidence>
<organism evidence="1 2">
    <name type="scientific">Penicilliopsis zonata CBS 506.65</name>
    <dbReference type="NCBI Taxonomy" id="1073090"/>
    <lineage>
        <taxon>Eukaryota</taxon>
        <taxon>Fungi</taxon>
        <taxon>Dikarya</taxon>
        <taxon>Ascomycota</taxon>
        <taxon>Pezizomycotina</taxon>
        <taxon>Eurotiomycetes</taxon>
        <taxon>Eurotiomycetidae</taxon>
        <taxon>Eurotiales</taxon>
        <taxon>Aspergillaceae</taxon>
        <taxon>Penicilliopsis</taxon>
    </lineage>
</organism>
<protein>
    <recommendedName>
        <fullName evidence="3">Methyltransferase domain-containing protein</fullName>
    </recommendedName>
</protein>
<dbReference type="Pfam" id="PF13489">
    <property type="entry name" value="Methyltransf_23"/>
    <property type="match status" value="1"/>
</dbReference>
<dbReference type="InterPro" id="IPR029063">
    <property type="entry name" value="SAM-dependent_MTases_sf"/>
</dbReference>
<dbReference type="GeneID" id="34614173"/>
<dbReference type="PANTHER" id="PTHR43591">
    <property type="entry name" value="METHYLTRANSFERASE"/>
    <property type="match status" value="1"/>
</dbReference>
<dbReference type="Gene3D" id="3.40.50.150">
    <property type="entry name" value="Vaccinia Virus protein VP39"/>
    <property type="match status" value="1"/>
</dbReference>
<dbReference type="SUPFAM" id="SSF53335">
    <property type="entry name" value="S-adenosyl-L-methionine-dependent methyltransferases"/>
    <property type="match status" value="1"/>
</dbReference>
<sequence length="311" mass="35452">MLETTSSLASSVRDYTYENGRRYHAYRHGQYPMPNDEQEQDRQELFHHICRLLTGGEMFRAPITAAGTPLPSAQRIRILDMGTGTGLWPMDMAEDFPQAEILGTDLSPIQPVFVPPNCRFYVDDLESEWTYPPAEAFDYIHGRSLAGGIADWPKLVGQAYTHLNPGGWFELQEFEARITSDDGTHLQSPLLREWLDKLEFSSQKFGKPVMNVAANLASMMHQAGFVNITNEIYKCPIGSWPKNPRLKEIGQVAKLALLEAVESYSLALFTRVLGQSAEEALEFVSRVRSEILRNTYHMYVRFYYVYGQRPE</sequence>